<feature type="transmembrane region" description="Helical" evidence="6">
    <location>
        <begin position="21"/>
        <end position="40"/>
    </location>
</feature>
<dbReference type="Pfam" id="PF03137">
    <property type="entry name" value="OATP"/>
    <property type="match status" value="1"/>
</dbReference>
<feature type="transmembrane region" description="Helical" evidence="6">
    <location>
        <begin position="132"/>
        <end position="151"/>
    </location>
</feature>
<keyword evidence="2" id="KW-1003">Cell membrane</keyword>
<protein>
    <submittedName>
        <fullName evidence="8">Organic anion transporter</fullName>
    </submittedName>
</protein>
<dbReference type="GO" id="GO:0015347">
    <property type="term" value="F:sodium-independent organic anion transmembrane transporter activity"/>
    <property type="evidence" value="ECO:0007669"/>
    <property type="project" value="TreeGrafter"/>
</dbReference>
<keyword evidence="4 6" id="KW-1133">Transmembrane helix</keyword>
<evidence type="ECO:0000256" key="5">
    <source>
        <dbReference type="ARBA" id="ARBA00023136"/>
    </source>
</evidence>
<dbReference type="KEGG" id="dpl:KGM_215217B"/>
<dbReference type="InterPro" id="IPR004156">
    <property type="entry name" value="OATP"/>
</dbReference>
<evidence type="ECO:0000259" key="7">
    <source>
        <dbReference type="PROSITE" id="PS51465"/>
    </source>
</evidence>
<gene>
    <name evidence="8" type="ORF">KGM_215217B</name>
</gene>
<feature type="transmembrane region" description="Helical" evidence="6">
    <location>
        <begin position="292"/>
        <end position="319"/>
    </location>
</feature>
<sequence length="558" mass="61350">QDRVKSWINPTGFDVQKLRGLLMGNILSSTVGEVCAYRLLLQDIRGGELPSYVPDILIVSMSALEAIVTPFVSWWGFKNRRLLMISYTLMVMLTTTSLYFLPSAAVREESEFCDAANLNNDLSYLGVSARSIIRLIFIIFSIVAFQLTRVVTWTHGIGYSDEYAPERTSVHYGALLLVRVLILVIGNRLVAELLENLQPVQISLVLFGYVLNFFKFFCVLPKHAPEVDGVQKTQLPVIGRSFPLSMARVLSLSLVLKQSMAAGLLAAALWGIGYSQVQIAKVKFLLAPSAKLGLAEILLMMFIIFPVALAGVKFSVPVLKEYCKKKALKQIVIMTTFTFVFLVLLITLPKCDRGRVSGLGDYYYDHPQCSFSCGCKPTWSEFNPVCVTNNMTTYLSPCHAGCSSSETINGVLVYTNCSCAGGGPALLGACSVTNCDNQFLLHLILFVVVVTFSLLAFQAQGVLILKTVDPRDKSVATGLFLSVVVMISFVCGHLLFMSIRVATCSWYEGGECHLQSDLFPTVVGFTSCFFALLSALISVVSLVLWKVYDNNDEGSTNL</sequence>
<feature type="transmembrane region" description="Helical" evidence="6">
    <location>
        <begin position="82"/>
        <end position="101"/>
    </location>
</feature>
<reference evidence="8 9" key="1">
    <citation type="journal article" date="2011" name="Cell">
        <title>The monarch butterfly genome yields insights into long-distance migration.</title>
        <authorList>
            <person name="Zhan S."/>
            <person name="Merlin C."/>
            <person name="Boore J.L."/>
            <person name="Reppert S.M."/>
        </authorList>
    </citation>
    <scope>NUCLEOTIDE SEQUENCE [LARGE SCALE GENOMIC DNA]</scope>
    <source>
        <strain evidence="8">F-2</strain>
    </source>
</reference>
<dbReference type="eggNOG" id="KOG3626">
    <property type="taxonomic scope" value="Eukaryota"/>
</dbReference>
<proteinExistence type="predicted"/>
<feature type="transmembrane region" description="Helical" evidence="6">
    <location>
        <begin position="52"/>
        <end position="75"/>
    </location>
</feature>
<dbReference type="Pfam" id="PF07648">
    <property type="entry name" value="Kazal_2"/>
    <property type="match status" value="1"/>
</dbReference>
<evidence type="ECO:0000256" key="4">
    <source>
        <dbReference type="ARBA" id="ARBA00022989"/>
    </source>
</evidence>
<dbReference type="PANTHER" id="PTHR11388">
    <property type="entry name" value="ORGANIC ANION TRANSPORTER"/>
    <property type="match status" value="1"/>
</dbReference>
<keyword evidence="9" id="KW-1185">Reference proteome</keyword>
<feature type="transmembrane region" description="Helical" evidence="6">
    <location>
        <begin position="202"/>
        <end position="220"/>
    </location>
</feature>
<evidence type="ECO:0000256" key="6">
    <source>
        <dbReference type="SAM" id="Phobius"/>
    </source>
</evidence>
<comment type="caution">
    <text evidence="8">The sequence shown here is derived from an EMBL/GenBank/DDBJ whole genome shotgun (WGS) entry which is preliminary data.</text>
</comment>
<dbReference type="PROSITE" id="PS51465">
    <property type="entry name" value="KAZAL_2"/>
    <property type="match status" value="1"/>
</dbReference>
<feature type="domain" description="Kazal-like" evidence="7">
    <location>
        <begin position="363"/>
        <end position="421"/>
    </location>
</feature>
<dbReference type="Proteomes" id="UP000007151">
    <property type="component" value="Unassembled WGS sequence"/>
</dbReference>
<dbReference type="AlphaFoldDB" id="A0A212FCJ4"/>
<feature type="transmembrane region" description="Helical" evidence="6">
    <location>
        <begin position="439"/>
        <end position="457"/>
    </location>
</feature>
<organism evidence="8 9">
    <name type="scientific">Danaus plexippus plexippus</name>
    <dbReference type="NCBI Taxonomy" id="278856"/>
    <lineage>
        <taxon>Eukaryota</taxon>
        <taxon>Metazoa</taxon>
        <taxon>Ecdysozoa</taxon>
        <taxon>Arthropoda</taxon>
        <taxon>Hexapoda</taxon>
        <taxon>Insecta</taxon>
        <taxon>Pterygota</taxon>
        <taxon>Neoptera</taxon>
        <taxon>Endopterygota</taxon>
        <taxon>Lepidoptera</taxon>
        <taxon>Glossata</taxon>
        <taxon>Ditrysia</taxon>
        <taxon>Papilionoidea</taxon>
        <taxon>Nymphalidae</taxon>
        <taxon>Danainae</taxon>
        <taxon>Danaini</taxon>
        <taxon>Danaina</taxon>
        <taxon>Danaus</taxon>
        <taxon>Danaus</taxon>
    </lineage>
</organism>
<comment type="subcellular location">
    <subcellularLocation>
        <location evidence="1">Cell membrane</location>
        <topology evidence="1">Multi-pass membrane protein</topology>
    </subcellularLocation>
</comment>
<evidence type="ECO:0000313" key="8">
    <source>
        <dbReference type="EMBL" id="OWR51437.1"/>
    </source>
</evidence>
<dbReference type="GO" id="GO:0043252">
    <property type="term" value="P:sodium-independent organic anion transport"/>
    <property type="evidence" value="ECO:0007669"/>
    <property type="project" value="TreeGrafter"/>
</dbReference>
<feature type="transmembrane region" description="Helical" evidence="6">
    <location>
        <begin position="331"/>
        <end position="348"/>
    </location>
</feature>
<evidence type="ECO:0000313" key="9">
    <source>
        <dbReference type="Proteomes" id="UP000007151"/>
    </source>
</evidence>
<keyword evidence="3 6" id="KW-0812">Transmembrane</keyword>
<keyword evidence="5 6" id="KW-0472">Membrane</keyword>
<feature type="transmembrane region" description="Helical" evidence="6">
    <location>
        <begin position="522"/>
        <end position="545"/>
    </location>
</feature>
<dbReference type="EMBL" id="AGBW02009190">
    <property type="protein sequence ID" value="OWR51437.1"/>
    <property type="molecule type" value="Genomic_DNA"/>
</dbReference>
<evidence type="ECO:0000256" key="3">
    <source>
        <dbReference type="ARBA" id="ARBA00022692"/>
    </source>
</evidence>
<dbReference type="GO" id="GO:0016323">
    <property type="term" value="C:basolateral plasma membrane"/>
    <property type="evidence" value="ECO:0007669"/>
    <property type="project" value="TreeGrafter"/>
</dbReference>
<evidence type="ECO:0000256" key="2">
    <source>
        <dbReference type="ARBA" id="ARBA00022475"/>
    </source>
</evidence>
<accession>A0A212FCJ4</accession>
<feature type="transmembrane region" description="Helical" evidence="6">
    <location>
        <begin position="478"/>
        <end position="502"/>
    </location>
</feature>
<dbReference type="InterPro" id="IPR002350">
    <property type="entry name" value="Kazal_dom"/>
</dbReference>
<name>A0A212FCJ4_DANPL</name>
<feature type="transmembrane region" description="Helical" evidence="6">
    <location>
        <begin position="249"/>
        <end position="272"/>
    </location>
</feature>
<evidence type="ECO:0000256" key="1">
    <source>
        <dbReference type="ARBA" id="ARBA00004651"/>
    </source>
</evidence>
<dbReference type="PANTHER" id="PTHR11388:SF158">
    <property type="entry name" value="ORGANIC ANION TRANSPORTING POLYPEPTIDE 33EB"/>
    <property type="match status" value="1"/>
</dbReference>
<feature type="non-terminal residue" evidence="8">
    <location>
        <position position="1"/>
    </location>
</feature>
<dbReference type="InParanoid" id="A0A212FCJ4"/>
<feature type="transmembrane region" description="Helical" evidence="6">
    <location>
        <begin position="172"/>
        <end position="190"/>
    </location>
</feature>